<sequence>MFFGTHLLVSYYVLTSPYCLPKLYIIEFGGRLEKHIN</sequence>
<reference evidence="1 2" key="1">
    <citation type="journal article" date="2012" name="J. Bacteriol.">
        <title>Genome sequence of proteorhodopsin-containing sea ice bacterium Glaciecola punicea ACAM 611T.</title>
        <authorList>
            <person name="Qin Q.-L."/>
            <person name="Xie B.-B."/>
            <person name="Shu Y.-L."/>
            <person name="Rong J.-C."/>
            <person name="Zhao D.-L."/>
            <person name="Zhang X.-Y."/>
            <person name="Chen X.-L."/>
            <person name="Zhou B.-C."/>
            <person name="Zhanga Y.-Z."/>
        </authorList>
    </citation>
    <scope>NUCLEOTIDE SEQUENCE [LARGE SCALE GENOMIC DNA]</scope>
    <source>
        <strain evidence="1 2">ACAM 611</strain>
    </source>
</reference>
<dbReference type="Proteomes" id="UP000053586">
    <property type="component" value="Unassembled WGS sequence"/>
</dbReference>
<dbReference type="AlphaFoldDB" id="H5T9P2"/>
<accession>H5T9P2</accession>
<proteinExistence type="predicted"/>
<dbReference type="EMBL" id="BAET01000007">
    <property type="protein sequence ID" value="GAB55019.1"/>
    <property type="molecule type" value="Genomic_DNA"/>
</dbReference>
<name>H5T9P2_9ALTE</name>
<evidence type="ECO:0000313" key="2">
    <source>
        <dbReference type="Proteomes" id="UP000053586"/>
    </source>
</evidence>
<evidence type="ECO:0000313" key="1">
    <source>
        <dbReference type="EMBL" id="GAB55019.1"/>
    </source>
</evidence>
<protein>
    <submittedName>
        <fullName evidence="1">Uncharacterized protein</fullName>
    </submittedName>
</protein>
<gene>
    <name evidence="1" type="ORF">GPUN_0887</name>
</gene>
<reference evidence="1 2" key="2">
    <citation type="journal article" date="2017" name="Antonie Van Leeuwenhoek">
        <title>Rhizobium rhizosphaerae sp. nov., a novel species isolated from rice rhizosphere.</title>
        <authorList>
            <person name="Zhao J.J."/>
            <person name="Zhang J."/>
            <person name="Zhang R.J."/>
            <person name="Zhang C.W."/>
            <person name="Yin H.Q."/>
            <person name="Zhang X.X."/>
        </authorList>
    </citation>
    <scope>NUCLEOTIDE SEQUENCE [LARGE SCALE GENOMIC DNA]</scope>
    <source>
        <strain evidence="1 2">ACAM 611</strain>
    </source>
</reference>
<keyword evidence="2" id="KW-1185">Reference proteome</keyword>
<comment type="caution">
    <text evidence="1">The sequence shown here is derived from an EMBL/GenBank/DDBJ whole genome shotgun (WGS) entry which is preliminary data.</text>
</comment>
<organism evidence="1 2">
    <name type="scientific">Glaciecola punicea ACAM 611</name>
    <dbReference type="NCBI Taxonomy" id="1121923"/>
    <lineage>
        <taxon>Bacteria</taxon>
        <taxon>Pseudomonadati</taxon>
        <taxon>Pseudomonadota</taxon>
        <taxon>Gammaproteobacteria</taxon>
        <taxon>Alteromonadales</taxon>
        <taxon>Alteromonadaceae</taxon>
        <taxon>Glaciecola</taxon>
    </lineage>
</organism>